<evidence type="ECO:0000313" key="5">
    <source>
        <dbReference type="Proteomes" id="UP000004210"/>
    </source>
</evidence>
<dbReference type="STRING" id="1163408.UU9_00120"/>
<dbReference type="EMBL" id="AJXU01000001">
    <property type="protein sequence ID" value="EIL93106.1"/>
    <property type="molecule type" value="Genomic_DNA"/>
</dbReference>
<evidence type="ECO:0000259" key="3">
    <source>
        <dbReference type="Pfam" id="PF20410"/>
    </source>
</evidence>
<dbReference type="InterPro" id="IPR052354">
    <property type="entry name" value="Cell_Wall_Dynamics_Protein"/>
</dbReference>
<comment type="caution">
    <text evidence="4">The sequence shown here is derived from an EMBL/GenBank/DDBJ whole genome shotgun (WGS) entry which is preliminary data.</text>
</comment>
<organism evidence="4 5">
    <name type="scientific">Rhodanobacter fulvus Jip2</name>
    <dbReference type="NCBI Taxonomy" id="1163408"/>
    <lineage>
        <taxon>Bacteria</taxon>
        <taxon>Pseudomonadati</taxon>
        <taxon>Pseudomonadota</taxon>
        <taxon>Gammaproteobacteria</taxon>
        <taxon>Lysobacterales</taxon>
        <taxon>Rhodanobacteraceae</taxon>
        <taxon>Rhodanobacter</taxon>
    </lineage>
</organism>
<dbReference type="InterPro" id="IPR036365">
    <property type="entry name" value="PGBD-like_sf"/>
</dbReference>
<dbReference type="Pfam" id="PF20410">
    <property type="entry name" value="X-Tfes_XVIPCD"/>
    <property type="match status" value="1"/>
</dbReference>
<dbReference type="InterPro" id="IPR046519">
    <property type="entry name" value="X-Tfes_XVIPCD"/>
</dbReference>
<dbReference type="SUPFAM" id="SSF53955">
    <property type="entry name" value="Lysozyme-like"/>
    <property type="match status" value="1"/>
</dbReference>
<feature type="region of interest" description="Disordered" evidence="1">
    <location>
        <begin position="396"/>
        <end position="434"/>
    </location>
</feature>
<dbReference type="AlphaFoldDB" id="I4W0W5"/>
<proteinExistence type="predicted"/>
<evidence type="ECO:0000259" key="2">
    <source>
        <dbReference type="Pfam" id="PF01471"/>
    </source>
</evidence>
<dbReference type="InterPro" id="IPR036366">
    <property type="entry name" value="PGBDSf"/>
</dbReference>
<reference evidence="4 5" key="1">
    <citation type="journal article" date="2012" name="J. Bacteriol.">
        <title>Genome sequences for six rhodanobacter strains, isolated from soils and the terrestrial subsurface, with variable denitrification capabilities.</title>
        <authorList>
            <person name="Kostka J.E."/>
            <person name="Green S.J."/>
            <person name="Rishishwar L."/>
            <person name="Prakash O."/>
            <person name="Katz L.S."/>
            <person name="Marino-Ramirez L."/>
            <person name="Jordan I.K."/>
            <person name="Munk C."/>
            <person name="Ivanova N."/>
            <person name="Mikhailova N."/>
            <person name="Watson D.B."/>
            <person name="Brown S.D."/>
            <person name="Palumbo A.V."/>
            <person name="Brooks S.C."/>
        </authorList>
    </citation>
    <scope>NUCLEOTIDE SEQUENCE [LARGE SCALE GENOMIC DNA]</scope>
    <source>
        <strain evidence="5">Jip2T</strain>
    </source>
</reference>
<dbReference type="SUPFAM" id="SSF47090">
    <property type="entry name" value="PGBD-like"/>
    <property type="match status" value="1"/>
</dbReference>
<dbReference type="Gene3D" id="1.10.101.10">
    <property type="entry name" value="PGBD-like superfamily/PGBD"/>
    <property type="match status" value="1"/>
</dbReference>
<feature type="domain" description="X-Tfes XVIPCD" evidence="3">
    <location>
        <begin position="305"/>
        <end position="404"/>
    </location>
</feature>
<feature type="domain" description="Peptidoglycan binding-like" evidence="2">
    <location>
        <begin position="224"/>
        <end position="283"/>
    </location>
</feature>
<dbReference type="PANTHER" id="PTHR34408">
    <property type="entry name" value="FAMILY PROTEIN, PUTATIVE-RELATED"/>
    <property type="match status" value="1"/>
</dbReference>
<dbReference type="Proteomes" id="UP000004210">
    <property type="component" value="Unassembled WGS sequence"/>
</dbReference>
<evidence type="ECO:0000313" key="4">
    <source>
        <dbReference type="EMBL" id="EIL93106.1"/>
    </source>
</evidence>
<dbReference type="Gene3D" id="1.10.530.10">
    <property type="match status" value="1"/>
</dbReference>
<sequence length="434" mass="46733">MPHFNRSSALLFKRCVEAGIESPAELANIMGNASVETDGFRTMHERLGYSSVDNVIGAVRSAAVRYTREEIQAAVDSQDPKEVAKVLYQGRADLGNNMPGDGYKFHGRGYFQYTGRDNYTDFGNKFGVDLENNPEQAAEPEMAARLAIAYWKDKVPEKYREDAKHAGVIINGGPNGADARVTQSKSWKNTITQELIDSVKNGTLSADQLATLGVGGITRKGDHGAEVRNLQSHLRQLGYADDHGNPLGSDGNFGPATLNAVKAFQRDHGLPDDGVVGTNTSRAILHGTIQQISLQQSALTALTLDNYQHPGHSMYQQALAGVGALDQAQGRTTDLRSYNLAGVLALAARREGLERIDQVVLSDDASRAFAVQGDIRSPLRRFADVDVVSGINTPLPQSSTGWPQLQAAGTQHVQAPTPSVQTADGPVAQSSMQR</sequence>
<gene>
    <name evidence="4" type="ORF">UU9_00120</name>
</gene>
<dbReference type="InterPro" id="IPR002477">
    <property type="entry name" value="Peptidoglycan-bd-like"/>
</dbReference>
<dbReference type="InterPro" id="IPR023346">
    <property type="entry name" value="Lysozyme-like_dom_sf"/>
</dbReference>
<dbReference type="RefSeq" id="WP_007079667.1">
    <property type="nucleotide sequence ID" value="NZ_AJXU01000001.1"/>
</dbReference>
<dbReference type="OrthoDB" id="1491023at2"/>
<accession>I4W0W5</accession>
<dbReference type="PATRIC" id="fig|1163408.3.peg.27"/>
<dbReference type="Pfam" id="PF01471">
    <property type="entry name" value="PG_binding_1"/>
    <property type="match status" value="1"/>
</dbReference>
<name>I4W0W5_9GAMM</name>
<evidence type="ECO:0000256" key="1">
    <source>
        <dbReference type="SAM" id="MobiDB-lite"/>
    </source>
</evidence>
<dbReference type="eggNOG" id="COG3409">
    <property type="taxonomic scope" value="Bacteria"/>
</dbReference>
<protein>
    <submittedName>
        <fullName evidence="4">Chitinase-like protein</fullName>
    </submittedName>
</protein>
<keyword evidence="5" id="KW-1185">Reference proteome</keyword>
<dbReference type="eggNOG" id="COG3179">
    <property type="taxonomic scope" value="Bacteria"/>
</dbReference>